<organism evidence="2 3">
    <name type="scientific">Spirosoma sordidisoli</name>
    <dbReference type="NCBI Taxonomy" id="2502893"/>
    <lineage>
        <taxon>Bacteria</taxon>
        <taxon>Pseudomonadati</taxon>
        <taxon>Bacteroidota</taxon>
        <taxon>Cytophagia</taxon>
        <taxon>Cytophagales</taxon>
        <taxon>Cytophagaceae</taxon>
        <taxon>Spirosoma</taxon>
    </lineage>
</organism>
<evidence type="ECO:0000259" key="1">
    <source>
        <dbReference type="Pfam" id="PF04266"/>
    </source>
</evidence>
<dbReference type="Pfam" id="PF04266">
    <property type="entry name" value="ASCH"/>
    <property type="match status" value="1"/>
</dbReference>
<protein>
    <submittedName>
        <fullName evidence="2">ASCH domain-containing protein</fullName>
    </submittedName>
</protein>
<dbReference type="AlphaFoldDB" id="A0A4V1RWN0"/>
<sequence length="130" mass="14906">MKAITLKDSPDPWATLIEYGIKTIETRTWSTKYRGDLLICASKSSKTPNAGKAVCVVEVYDCRPMTPADENAARCDIYPNAFSWRLRNLRWLSEKFSVTGQLSIYEVEIPEGIRIYRPGFKELLDHPDYL</sequence>
<comment type="caution">
    <text evidence="2">The sequence shown here is derived from an EMBL/GenBank/DDBJ whole genome shotgun (WGS) entry which is preliminary data.</text>
</comment>
<feature type="domain" description="ASCH" evidence="1">
    <location>
        <begin position="11"/>
        <end position="77"/>
    </location>
</feature>
<dbReference type="Proteomes" id="UP000290407">
    <property type="component" value="Unassembled WGS sequence"/>
</dbReference>
<name>A0A4V1RWN0_9BACT</name>
<dbReference type="InterPro" id="IPR007374">
    <property type="entry name" value="ASCH_domain"/>
</dbReference>
<proteinExistence type="predicted"/>
<dbReference type="InterPro" id="IPR015947">
    <property type="entry name" value="PUA-like_sf"/>
</dbReference>
<evidence type="ECO:0000313" key="2">
    <source>
        <dbReference type="EMBL" id="RYC70838.1"/>
    </source>
</evidence>
<dbReference type="EMBL" id="SBLB01000001">
    <property type="protein sequence ID" value="RYC70838.1"/>
    <property type="molecule type" value="Genomic_DNA"/>
</dbReference>
<gene>
    <name evidence="2" type="ORF">EQG79_01420</name>
</gene>
<dbReference type="RefSeq" id="WP_129599290.1">
    <property type="nucleotide sequence ID" value="NZ_SBLB01000001.1"/>
</dbReference>
<dbReference type="Gene3D" id="2.30.130.30">
    <property type="entry name" value="Hypothetical protein"/>
    <property type="match status" value="1"/>
</dbReference>
<evidence type="ECO:0000313" key="3">
    <source>
        <dbReference type="Proteomes" id="UP000290407"/>
    </source>
</evidence>
<accession>A0A4V1RWN0</accession>
<dbReference type="SUPFAM" id="SSF88697">
    <property type="entry name" value="PUA domain-like"/>
    <property type="match status" value="1"/>
</dbReference>
<reference evidence="2 3" key="1">
    <citation type="submission" date="2019-01" db="EMBL/GenBank/DDBJ databases">
        <title>Spirosoma flava sp. nov., a propanil-degrading bacterium isolated from herbicide-contaminated soil.</title>
        <authorList>
            <person name="Zhang L."/>
            <person name="Jiang J.-D."/>
        </authorList>
    </citation>
    <scope>NUCLEOTIDE SEQUENCE [LARGE SCALE GENOMIC DNA]</scope>
    <source>
        <strain evidence="2 3">TY50</strain>
    </source>
</reference>
<keyword evidence="3" id="KW-1185">Reference proteome</keyword>